<feature type="transmembrane region" description="Helical" evidence="7">
    <location>
        <begin position="221"/>
        <end position="240"/>
    </location>
</feature>
<dbReference type="Pfam" id="PF00528">
    <property type="entry name" value="BPD_transp_1"/>
    <property type="match status" value="1"/>
</dbReference>
<dbReference type="InterPro" id="IPR000515">
    <property type="entry name" value="MetI-like"/>
</dbReference>
<keyword evidence="10" id="KW-1185">Reference proteome</keyword>
<keyword evidence="2 7" id="KW-0813">Transport</keyword>
<comment type="subcellular location">
    <subcellularLocation>
        <location evidence="1 7">Cell membrane</location>
        <topology evidence="1 7">Multi-pass membrane protein</topology>
    </subcellularLocation>
</comment>
<dbReference type="PANTHER" id="PTHR43386:SF1">
    <property type="entry name" value="D,D-DIPEPTIDE TRANSPORT SYSTEM PERMEASE PROTEIN DDPC-RELATED"/>
    <property type="match status" value="1"/>
</dbReference>
<organism evidence="9 10">
    <name type="scientific">Lujinxingia litoralis</name>
    <dbReference type="NCBI Taxonomy" id="2211119"/>
    <lineage>
        <taxon>Bacteria</taxon>
        <taxon>Deltaproteobacteria</taxon>
        <taxon>Bradymonadales</taxon>
        <taxon>Lujinxingiaceae</taxon>
        <taxon>Lujinxingia</taxon>
    </lineage>
</organism>
<dbReference type="OrthoDB" id="9783218at2"/>
<dbReference type="CDD" id="cd06261">
    <property type="entry name" value="TM_PBP2"/>
    <property type="match status" value="1"/>
</dbReference>
<dbReference type="SUPFAM" id="SSF161098">
    <property type="entry name" value="MetI-like"/>
    <property type="match status" value="1"/>
</dbReference>
<feature type="transmembrane region" description="Helical" evidence="7">
    <location>
        <begin position="280"/>
        <end position="302"/>
    </location>
</feature>
<feature type="transmembrane region" description="Helical" evidence="7">
    <location>
        <begin position="37"/>
        <end position="55"/>
    </location>
</feature>
<dbReference type="PROSITE" id="PS50928">
    <property type="entry name" value="ABC_TM1"/>
    <property type="match status" value="1"/>
</dbReference>
<accession>A0A328CEF7</accession>
<dbReference type="GO" id="GO:0055085">
    <property type="term" value="P:transmembrane transport"/>
    <property type="evidence" value="ECO:0007669"/>
    <property type="project" value="InterPro"/>
</dbReference>
<feature type="domain" description="ABC transmembrane type-1" evidence="8">
    <location>
        <begin position="157"/>
        <end position="344"/>
    </location>
</feature>
<evidence type="ECO:0000256" key="2">
    <source>
        <dbReference type="ARBA" id="ARBA00022448"/>
    </source>
</evidence>
<dbReference type="AlphaFoldDB" id="A0A328CEF7"/>
<dbReference type="Proteomes" id="UP000249169">
    <property type="component" value="Unassembled WGS sequence"/>
</dbReference>
<proteinExistence type="inferred from homology"/>
<keyword evidence="5 7" id="KW-1133">Transmembrane helix</keyword>
<reference evidence="9 10" key="1">
    <citation type="submission" date="2018-05" db="EMBL/GenBank/DDBJ databases">
        <title>Lujinxingia marina gen. nov. sp. nov., a new facultative anaerobic member of the class Deltaproteobacteria, and proposal of Lujinxingaceae fam. nov.</title>
        <authorList>
            <person name="Li C.-M."/>
        </authorList>
    </citation>
    <scope>NUCLEOTIDE SEQUENCE [LARGE SCALE GENOMIC DNA]</scope>
    <source>
        <strain evidence="9 10">B210</strain>
    </source>
</reference>
<dbReference type="PANTHER" id="PTHR43386">
    <property type="entry name" value="OLIGOPEPTIDE TRANSPORT SYSTEM PERMEASE PROTEIN APPC"/>
    <property type="match status" value="1"/>
</dbReference>
<dbReference type="GO" id="GO:0005886">
    <property type="term" value="C:plasma membrane"/>
    <property type="evidence" value="ECO:0007669"/>
    <property type="project" value="UniProtKB-SubCell"/>
</dbReference>
<evidence type="ECO:0000256" key="3">
    <source>
        <dbReference type="ARBA" id="ARBA00022475"/>
    </source>
</evidence>
<comment type="caution">
    <text evidence="9">The sequence shown here is derived from an EMBL/GenBank/DDBJ whole genome shotgun (WGS) entry which is preliminary data.</text>
</comment>
<feature type="transmembrane region" description="Helical" evidence="7">
    <location>
        <begin position="323"/>
        <end position="343"/>
    </location>
</feature>
<dbReference type="InterPro" id="IPR035906">
    <property type="entry name" value="MetI-like_sf"/>
</dbReference>
<dbReference type="InterPro" id="IPR050366">
    <property type="entry name" value="BP-dependent_transpt_permease"/>
</dbReference>
<evidence type="ECO:0000256" key="5">
    <source>
        <dbReference type="ARBA" id="ARBA00022989"/>
    </source>
</evidence>
<evidence type="ECO:0000256" key="4">
    <source>
        <dbReference type="ARBA" id="ARBA00022692"/>
    </source>
</evidence>
<feature type="transmembrane region" description="Helical" evidence="7">
    <location>
        <begin position="192"/>
        <end position="215"/>
    </location>
</feature>
<evidence type="ECO:0000259" key="8">
    <source>
        <dbReference type="PROSITE" id="PS50928"/>
    </source>
</evidence>
<keyword evidence="6 7" id="KW-0472">Membrane</keyword>
<dbReference type="Gene3D" id="1.10.3720.10">
    <property type="entry name" value="MetI-like"/>
    <property type="match status" value="1"/>
</dbReference>
<evidence type="ECO:0000256" key="6">
    <source>
        <dbReference type="ARBA" id="ARBA00023136"/>
    </source>
</evidence>
<keyword evidence="4 7" id="KW-0812">Transmembrane</keyword>
<gene>
    <name evidence="9" type="ORF">DL240_03460</name>
</gene>
<evidence type="ECO:0000256" key="1">
    <source>
        <dbReference type="ARBA" id="ARBA00004651"/>
    </source>
</evidence>
<sequence>MHVPESVTAYPQFSGTTSFPWFKALFDQNFFDSGVDIFFNFLLFYVPAGLLGWTVTARVKKGLSDTERQRLRSRFIGIVSLVGLILFCVVYFAKFRQPYVDYASVAALDGTNVIFPLIEYSYRDIDLMAVSQGPSLEHLLGTDREGRDVFTRLIYGTRISLTIGVVAVSIYTSIGLVLGSLAGFFGGRVDSIILRMIEIMMCFPVLFLILTLAGFIEEPSIFHIMLIIGLTGWTGIARLVRGEFLRLRNQDFVQAAIALGFTQARIIFRHVLPNAVQPVFVSATFGVAGAILIEATLSFLGVGPANAPSWGQILTSGRNTQQMTLILSSGFAIFLTISLLNLIGEGLRDATDPKLRK</sequence>
<comment type="similarity">
    <text evidence="7">Belongs to the binding-protein-dependent transport system permease family.</text>
</comment>
<evidence type="ECO:0000313" key="9">
    <source>
        <dbReference type="EMBL" id="RAL25549.1"/>
    </source>
</evidence>
<evidence type="ECO:0000256" key="7">
    <source>
        <dbReference type="RuleBase" id="RU363032"/>
    </source>
</evidence>
<feature type="transmembrane region" description="Helical" evidence="7">
    <location>
        <begin position="75"/>
        <end position="93"/>
    </location>
</feature>
<feature type="transmembrane region" description="Helical" evidence="7">
    <location>
        <begin position="159"/>
        <end position="185"/>
    </location>
</feature>
<name>A0A328CEF7_9DELT</name>
<evidence type="ECO:0000313" key="10">
    <source>
        <dbReference type="Proteomes" id="UP000249169"/>
    </source>
</evidence>
<keyword evidence="3" id="KW-1003">Cell membrane</keyword>
<dbReference type="EMBL" id="QHKO01000001">
    <property type="protein sequence ID" value="RAL25549.1"/>
    <property type="molecule type" value="Genomic_DNA"/>
</dbReference>
<protein>
    <submittedName>
        <fullName evidence="9">Peptide ABC transporter permease</fullName>
    </submittedName>
</protein>